<evidence type="ECO:0000256" key="2">
    <source>
        <dbReference type="HAMAP-Rule" id="MF_02036"/>
    </source>
</evidence>
<dbReference type="AlphaFoldDB" id="A0A1G9VCQ3"/>
<protein>
    <recommendedName>
        <fullName evidence="2">Gamma-glutamyl-hercynylcysteine sulfoxide hydrolase</fullName>
        <ecNumber evidence="2">3.5.1.118</ecNumber>
    </recommendedName>
    <alternativeName>
        <fullName evidence="2">Gamma-glutamyl hercynylcysteine S-oxide hydrolase</fullName>
    </alternativeName>
</protein>
<evidence type="ECO:0000259" key="3">
    <source>
        <dbReference type="PROSITE" id="PS51278"/>
    </source>
</evidence>
<dbReference type="InterPro" id="IPR017932">
    <property type="entry name" value="GATase_2_dom"/>
</dbReference>
<evidence type="ECO:0000256" key="1">
    <source>
        <dbReference type="ARBA" id="ARBA00022962"/>
    </source>
</evidence>
<dbReference type="OrthoDB" id="9804310at2"/>
<dbReference type="eggNOG" id="COG0121">
    <property type="taxonomic scope" value="Bacteria"/>
</dbReference>
<comment type="catalytic activity">
    <reaction evidence="2">
        <text>gamma-L-glutamyl-hercynylcysteine S-oxide + H2O = S-(hercyn-2-yl)-L-cysteine S-oxide + L-glutamate</text>
        <dbReference type="Rhea" id="RHEA:42684"/>
        <dbReference type="ChEBI" id="CHEBI:15377"/>
        <dbReference type="ChEBI" id="CHEBI:29985"/>
        <dbReference type="ChEBI" id="CHEBI:82703"/>
        <dbReference type="ChEBI" id="CHEBI:82706"/>
        <dbReference type="EC" id="3.5.1.118"/>
    </reaction>
</comment>
<dbReference type="NCBIfam" id="TIGR03442">
    <property type="entry name" value="ergothioneine biosynthesis protein EgtC"/>
    <property type="match status" value="1"/>
</dbReference>
<keyword evidence="1 2" id="KW-0315">Glutamine amidotransferase</keyword>
<dbReference type="PANTHER" id="PTHR43187:SF2">
    <property type="entry name" value="GAMMA-GLUTAMYL-HERCYNYLCYSTEINE SULFOXIDE HYDROLASE"/>
    <property type="match status" value="1"/>
</dbReference>
<proteinExistence type="inferred from homology"/>
<keyword evidence="2" id="KW-0378">Hydrolase</keyword>
<dbReference type="UniPathway" id="UPA01014"/>
<dbReference type="GO" id="GO:0016740">
    <property type="term" value="F:transferase activity"/>
    <property type="evidence" value="ECO:0007669"/>
    <property type="project" value="UniProtKB-KW"/>
</dbReference>
<organism evidence="4 5">
    <name type="scientific">Allokutzneria albata</name>
    <name type="common">Kibdelosporangium albatum</name>
    <dbReference type="NCBI Taxonomy" id="211114"/>
    <lineage>
        <taxon>Bacteria</taxon>
        <taxon>Bacillati</taxon>
        <taxon>Actinomycetota</taxon>
        <taxon>Actinomycetes</taxon>
        <taxon>Pseudonocardiales</taxon>
        <taxon>Pseudonocardiaceae</taxon>
        <taxon>Allokutzneria</taxon>
    </lineage>
</organism>
<dbReference type="RefSeq" id="WP_030429558.1">
    <property type="nucleotide sequence ID" value="NZ_JOEF01000007.1"/>
</dbReference>
<gene>
    <name evidence="2" type="primary">egtC</name>
    <name evidence="4" type="ORF">SAMN04489726_2958</name>
</gene>
<dbReference type="PROSITE" id="PS51278">
    <property type="entry name" value="GATASE_TYPE_2"/>
    <property type="match status" value="1"/>
</dbReference>
<dbReference type="GO" id="GO:0052699">
    <property type="term" value="P:ergothioneine biosynthetic process"/>
    <property type="evidence" value="ECO:0007669"/>
    <property type="project" value="UniProtKB-UniRule"/>
</dbReference>
<dbReference type="InterPro" id="IPR052373">
    <property type="entry name" value="Gamma-glu_amide_hydrolase"/>
</dbReference>
<sequence length="246" mass="26326">MCRHLGYLGREILLGELLLLPPRSLMRQSWAPEDMRGGGTVNADGFGVGWYTPTRPEPTRYRTVRPLWSDTVFASLAGTTSSGAVLAAVRSATVGMPVVETANAPFTDGEWLFSHNGRVDGWPVSLAGLAARLPTVDLMTLDAPTDSAVLWALVRDRLRAGVPPGDALAEVVAEVDAAAPRSRLNLMLTNGRQLAATTWDHALSVRHTGDGVLVSSEPIDDSPDWTALSDKQLVLATESTVDTESL</sequence>
<dbReference type="InterPro" id="IPR032889">
    <property type="entry name" value="EgtC_Actinobacteria"/>
</dbReference>
<keyword evidence="5" id="KW-1185">Reference proteome</keyword>
<dbReference type="SUPFAM" id="SSF56235">
    <property type="entry name" value="N-terminal nucleophile aminohydrolases (Ntn hydrolases)"/>
    <property type="match status" value="1"/>
</dbReference>
<dbReference type="HAMAP" id="MF_02036">
    <property type="entry name" value="EgtC"/>
    <property type="match status" value="1"/>
</dbReference>
<reference evidence="4 5" key="1">
    <citation type="submission" date="2016-10" db="EMBL/GenBank/DDBJ databases">
        <authorList>
            <person name="de Groot N.N."/>
        </authorList>
    </citation>
    <scope>NUCLEOTIDE SEQUENCE [LARGE SCALE GENOMIC DNA]</scope>
    <source>
        <strain evidence="4 5">DSM 44149</strain>
    </source>
</reference>
<dbReference type="InterPro" id="IPR017808">
    <property type="entry name" value="EgtC"/>
</dbReference>
<dbReference type="EMBL" id="LT629701">
    <property type="protein sequence ID" value="SDM69891.1"/>
    <property type="molecule type" value="Genomic_DNA"/>
</dbReference>
<dbReference type="PANTHER" id="PTHR43187">
    <property type="entry name" value="GLUTAMINE AMIDOTRANSFERASE DUG3-RELATED"/>
    <property type="match status" value="1"/>
</dbReference>
<keyword evidence="4" id="KW-0808">Transferase</keyword>
<dbReference type="GO" id="GO:0016811">
    <property type="term" value="F:hydrolase activity, acting on carbon-nitrogen (but not peptide) bonds, in linear amides"/>
    <property type="evidence" value="ECO:0007669"/>
    <property type="project" value="UniProtKB-UniRule"/>
</dbReference>
<dbReference type="EC" id="3.5.1.118" evidence="2"/>
<comment type="pathway">
    <text evidence="2">Amino-acid biosynthesis; ergothioneine biosynthesis.</text>
</comment>
<name>A0A1G9VCQ3_ALLAB</name>
<accession>A0A1G9VCQ3</accession>
<dbReference type="STRING" id="211114.SAMN04489726_2958"/>
<dbReference type="Pfam" id="PF13230">
    <property type="entry name" value="GATase_4"/>
    <property type="match status" value="1"/>
</dbReference>
<evidence type="ECO:0000313" key="5">
    <source>
        <dbReference type="Proteomes" id="UP000183376"/>
    </source>
</evidence>
<dbReference type="Gene3D" id="3.60.20.10">
    <property type="entry name" value="Glutamine Phosphoribosylpyrophosphate, subunit 1, domain 1"/>
    <property type="match status" value="1"/>
</dbReference>
<comment type="function">
    <text evidence="2">Catalyzes the hydrolysis of the gamma-glutamyl amide bond of hercynyl-gamma-L-glutamyl-L-cysteine sulfoxide to produce hercynylcysteine sulfoxide, a step in the biosynthesis pathway of ergothioneine.</text>
</comment>
<evidence type="ECO:0000313" key="4">
    <source>
        <dbReference type="EMBL" id="SDM69891.1"/>
    </source>
</evidence>
<dbReference type="InterPro" id="IPR026869">
    <property type="entry name" value="EgtC-like"/>
</dbReference>
<feature type="domain" description="Glutamine amidotransferase type-2" evidence="3">
    <location>
        <begin position="2"/>
        <end position="246"/>
    </location>
</feature>
<dbReference type="Proteomes" id="UP000183376">
    <property type="component" value="Chromosome I"/>
</dbReference>
<dbReference type="CDD" id="cd01908">
    <property type="entry name" value="YafJ"/>
    <property type="match status" value="1"/>
</dbReference>
<dbReference type="InterPro" id="IPR029055">
    <property type="entry name" value="Ntn_hydrolases_N"/>
</dbReference>